<dbReference type="EMBL" id="OBDY01000001">
    <property type="protein sequence ID" value="SNY05920.1"/>
    <property type="molecule type" value="Genomic_DNA"/>
</dbReference>
<evidence type="ECO:0000313" key="2">
    <source>
        <dbReference type="Proteomes" id="UP000219612"/>
    </source>
</evidence>
<evidence type="ECO:0008006" key="3">
    <source>
        <dbReference type="Google" id="ProtNLM"/>
    </source>
</evidence>
<accession>A0A285F3M0</accession>
<proteinExistence type="predicted"/>
<sequence length="164" mass="17543">MNLAAVLGPGPAGIVQPEKGYYVPSMLKRMLISAAALLTIMTGTLVSATPAQAAAADCPSGLFCLFHHINWGAGRWQINPATTSKNVCWNYANSTFTDGYVVDNASASYIDKSPSKSYGIILYDRNDCTGTGSYSIPLGFGTNVPNLSTEGYYRAFGSYKLVQY</sequence>
<dbReference type="Proteomes" id="UP000219612">
    <property type="component" value="Unassembled WGS sequence"/>
</dbReference>
<protein>
    <recommendedName>
        <fullName evidence="3">Peptidase inhibitor family I36</fullName>
    </recommendedName>
</protein>
<organism evidence="1 2">
    <name type="scientific">Paractinoplanes atraurantiacus</name>
    <dbReference type="NCBI Taxonomy" id="1036182"/>
    <lineage>
        <taxon>Bacteria</taxon>
        <taxon>Bacillati</taxon>
        <taxon>Actinomycetota</taxon>
        <taxon>Actinomycetes</taxon>
        <taxon>Micromonosporales</taxon>
        <taxon>Micromonosporaceae</taxon>
        <taxon>Paractinoplanes</taxon>
    </lineage>
</organism>
<keyword evidence="2" id="KW-1185">Reference proteome</keyword>
<gene>
    <name evidence="1" type="ORF">SAMN05421748_101588</name>
</gene>
<evidence type="ECO:0000313" key="1">
    <source>
        <dbReference type="EMBL" id="SNY05920.1"/>
    </source>
</evidence>
<reference evidence="1 2" key="1">
    <citation type="submission" date="2017-09" db="EMBL/GenBank/DDBJ databases">
        <authorList>
            <person name="Ehlers B."/>
            <person name="Leendertz F.H."/>
        </authorList>
    </citation>
    <scope>NUCLEOTIDE SEQUENCE [LARGE SCALE GENOMIC DNA]</scope>
    <source>
        <strain evidence="1 2">CGMCC 4.6857</strain>
    </source>
</reference>
<name>A0A285F3M0_9ACTN</name>
<dbReference type="AlphaFoldDB" id="A0A285F3M0"/>